<reference evidence="3 4" key="2">
    <citation type="submission" date="2018-11" db="EMBL/GenBank/DDBJ databases">
        <authorList>
            <consortium name="Pathogen Informatics"/>
        </authorList>
    </citation>
    <scope>NUCLEOTIDE SEQUENCE [LARGE SCALE GENOMIC DNA]</scope>
</reference>
<dbReference type="Proteomes" id="UP000271098">
    <property type="component" value="Unassembled WGS sequence"/>
</dbReference>
<gene>
    <name evidence="3" type="ORF">GPUH_LOCUS5096</name>
</gene>
<protein>
    <submittedName>
        <fullName evidence="5">C2TA protein</fullName>
    </submittedName>
</protein>
<name>A0A183D8Q5_9BILA</name>
<dbReference type="EMBL" id="UYRT01010337">
    <property type="protein sequence ID" value="VDK49006.1"/>
    <property type="molecule type" value="Genomic_DNA"/>
</dbReference>
<proteinExistence type="predicted"/>
<sequence>MPPLLTWTYFLVLFLPQNISPKAIRNGTVPAEVQGPEQQDDWLQNLASCFDDFDPLPHNVDYDIPAPLLATMHQQELGCYCIHIDTDLRPHVSDPVLFNSTTATGDEDSMLWESILSDIQRINQISEDEANKNVSEAYSAEITAGIVPEKFAGVSNIQAKEKLTSGYSYPSTSRSAENFFFPSEIQSTNEVLENEKFMANSEFISSQYAAELPHTNSTKPSAVFQSRTDPVPGPSNSTIEHKETNPMEQFDSVKCQCGFIGSIRCLNSF</sequence>
<accession>A0A183D8Q5</accession>
<keyword evidence="4" id="KW-1185">Reference proteome</keyword>
<evidence type="ECO:0000256" key="2">
    <source>
        <dbReference type="SAM" id="SignalP"/>
    </source>
</evidence>
<feature type="chain" id="PRO_5043138628" evidence="2">
    <location>
        <begin position="22"/>
        <end position="269"/>
    </location>
</feature>
<organism evidence="5">
    <name type="scientific">Gongylonema pulchrum</name>
    <dbReference type="NCBI Taxonomy" id="637853"/>
    <lineage>
        <taxon>Eukaryota</taxon>
        <taxon>Metazoa</taxon>
        <taxon>Ecdysozoa</taxon>
        <taxon>Nematoda</taxon>
        <taxon>Chromadorea</taxon>
        <taxon>Rhabditida</taxon>
        <taxon>Spirurina</taxon>
        <taxon>Spiruromorpha</taxon>
        <taxon>Spiruroidea</taxon>
        <taxon>Gongylonematidae</taxon>
        <taxon>Gongylonema</taxon>
    </lineage>
</organism>
<feature type="signal peptide" evidence="2">
    <location>
        <begin position="1"/>
        <end position="21"/>
    </location>
</feature>
<evidence type="ECO:0000256" key="1">
    <source>
        <dbReference type="SAM" id="MobiDB-lite"/>
    </source>
</evidence>
<dbReference type="WBParaSite" id="GPUH_0000510301-mRNA-1">
    <property type="protein sequence ID" value="GPUH_0000510301-mRNA-1"/>
    <property type="gene ID" value="GPUH_0000510301"/>
</dbReference>
<keyword evidence="2" id="KW-0732">Signal</keyword>
<feature type="region of interest" description="Disordered" evidence="1">
    <location>
        <begin position="215"/>
        <end position="245"/>
    </location>
</feature>
<evidence type="ECO:0000313" key="4">
    <source>
        <dbReference type="Proteomes" id="UP000271098"/>
    </source>
</evidence>
<dbReference type="AlphaFoldDB" id="A0A183D8Q5"/>
<reference evidence="5" key="1">
    <citation type="submission" date="2016-06" db="UniProtKB">
        <authorList>
            <consortium name="WormBaseParasite"/>
        </authorList>
    </citation>
    <scope>IDENTIFICATION</scope>
</reference>
<feature type="compositionally biased region" description="Polar residues" evidence="1">
    <location>
        <begin position="215"/>
        <end position="238"/>
    </location>
</feature>
<evidence type="ECO:0000313" key="3">
    <source>
        <dbReference type="EMBL" id="VDK49006.1"/>
    </source>
</evidence>
<evidence type="ECO:0000313" key="5">
    <source>
        <dbReference type="WBParaSite" id="GPUH_0000510301-mRNA-1"/>
    </source>
</evidence>